<dbReference type="InterPro" id="IPR001098">
    <property type="entry name" value="DNA-dir_DNA_pol_A_palm_dom"/>
</dbReference>
<dbReference type="InterPro" id="IPR012337">
    <property type="entry name" value="RNaseH-like_sf"/>
</dbReference>
<dbReference type="InterPro" id="IPR036397">
    <property type="entry name" value="RNaseH_sf"/>
</dbReference>
<sequence length="865" mass="99665">MSKFTWDIEANGLLNNDTIDYLASPYRLKDTFQMHCIVLENHETGEIVAFHDGPKYIFDGRPYEESDGKYTYVLKEYVAQDYTHFQLKDFPDFINHEGYFKDKPEYLVEMAVAHNGINYDWLATKLFYGLDYSVKYNTWGKNKVKLIDSLILSKVLNPDRKIEGKSGHSLAALSRKAGGDVKIDFRKEIPEEDRFKTFAADMLYYCIYDNKANTSVYNYLMEEWGDYDKWEGPFELEQRVADIITRQEHRGFAFNMKQAEENLAFLDAEMERLRLLVEPILPPKPATKGYLKAFIPPKLQIKKNLEPTNHMINFAKKHDGHLEERDGDWWLVMLGKEWKLPVAADEPLCDPNIPATLNDTTHIKNWLVGLGWVPSEYKDKDLTLKSGTKIKKSEEELQKGIRAYVEQTLSSNFCQDRCDHLECTPETLERKIQERIAKGKGRGLKVLTNPCFTKGQEKEICPNLQALGEKFPYATQIVEYLTYKHRRNSILGGGADWEEDEEDQEYDKGFLAAVRADGRIPTPAATCDAATSRMKHRSVANIPRVTSLFGWEMRNLFGVEVPKYFQIGYDFDSLEAKIESHYCWRYEPEPHEYCNALLLEKPNDVHTMMAKRITDTIGRKFERSPAKSVKYGITYGAQADKVAKTIGSDKYTGQLVFDAFWEAAFPLARLKERLNDFWVKTGKQYVLGIDGRKVPTRSAHAILNSLFQSGGVICAKRAMVIYDDMIEEEGLSVDFFKDDWKNKDFVQQMIAYHDEAQLEVSRNLVEFKWFSPESLGWKKVDDPEEQKKIDKECLAKVEEWKHNKEKETGQIWANIHESPKGGWFTAYSRAGELAALAVTKAGEFYNLNVQLTAGYDVGNSWASCH</sequence>
<evidence type="ECO:0000313" key="4">
    <source>
        <dbReference type="Proteomes" id="UP000225358"/>
    </source>
</evidence>
<dbReference type="GO" id="GO:0003677">
    <property type="term" value="F:DNA binding"/>
    <property type="evidence" value="ECO:0007669"/>
    <property type="project" value="InterPro"/>
</dbReference>
<dbReference type="Gene3D" id="3.30.70.370">
    <property type="match status" value="1"/>
</dbReference>
<reference evidence="3" key="1">
    <citation type="submission" date="2017-02" db="EMBL/GenBank/DDBJ databases">
        <title>Complete genome sequence of two Escherichia coli phages, vB_EcoM_ ESCO5 and vB_EcoM_ESCO13, which are related to phAPEC8.</title>
        <authorList>
            <person name="Trotereau A."/>
            <person name="Gonnet M."/>
            <person name="Viardot A."/>
            <person name="Lalmanach A.-C."/>
            <person name="Guabiraba R."/>
            <person name="Chanteloup N."/>
            <person name="Schouler C."/>
        </authorList>
    </citation>
    <scope>NUCLEOTIDE SEQUENCE [LARGE SCALE GENOMIC DNA]</scope>
</reference>
<name>A0A1Q1N9D3_9CAUD</name>
<organism evidence="3 4">
    <name type="scientific">Escherichia phage ESCO13</name>
    <dbReference type="NCBI Taxonomy" id="1881104"/>
    <lineage>
        <taxon>Viruses</taxon>
        <taxon>Duplodnaviria</taxon>
        <taxon>Heunggongvirae</taxon>
        <taxon>Uroviricota</taxon>
        <taxon>Caudoviricetes</taxon>
        <taxon>Stephanstirmvirinae</taxon>
        <taxon>Phapecoctavirus</taxon>
        <taxon>Phapecoctavirus ESCO13</taxon>
    </lineage>
</organism>
<dbReference type="SUPFAM" id="SSF53098">
    <property type="entry name" value="Ribonuclease H-like"/>
    <property type="match status" value="1"/>
</dbReference>
<dbReference type="InterPro" id="IPR043502">
    <property type="entry name" value="DNA/RNA_pol_sf"/>
</dbReference>
<dbReference type="GO" id="GO:0039693">
    <property type="term" value="P:viral DNA genome replication"/>
    <property type="evidence" value="ECO:0007669"/>
    <property type="project" value="UniProtKB-KW"/>
</dbReference>
<dbReference type="Pfam" id="PF00476">
    <property type="entry name" value="DNA_pol_A"/>
    <property type="match status" value="1"/>
</dbReference>
<feature type="domain" description="DNA-directed DNA polymerase family A palm" evidence="2">
    <location>
        <begin position="550"/>
        <end position="764"/>
    </location>
</feature>
<keyword evidence="1" id="KW-1194">Viral DNA replication</keyword>
<accession>A0A1Q1N9D3</accession>
<keyword evidence="1" id="KW-0235">DNA replication</keyword>
<evidence type="ECO:0000259" key="2">
    <source>
        <dbReference type="SMART" id="SM00482"/>
    </source>
</evidence>
<gene>
    <name evidence="3" type="ORF">ESCO13_00196</name>
</gene>
<dbReference type="Proteomes" id="UP000225358">
    <property type="component" value="Segment"/>
</dbReference>
<dbReference type="GO" id="GO:0003887">
    <property type="term" value="F:DNA-directed DNA polymerase activity"/>
    <property type="evidence" value="ECO:0007669"/>
    <property type="project" value="InterPro"/>
</dbReference>
<evidence type="ECO:0000256" key="1">
    <source>
        <dbReference type="ARBA" id="ARBA00023109"/>
    </source>
</evidence>
<dbReference type="SUPFAM" id="SSF56672">
    <property type="entry name" value="DNA/RNA polymerases"/>
    <property type="match status" value="1"/>
</dbReference>
<evidence type="ECO:0000313" key="3">
    <source>
        <dbReference type="EMBL" id="AQM50964.1"/>
    </source>
</evidence>
<dbReference type="SMART" id="SM00482">
    <property type="entry name" value="POLAc"/>
    <property type="match status" value="1"/>
</dbReference>
<dbReference type="EMBL" id="KX552041">
    <property type="protein sequence ID" value="AQM50964.1"/>
    <property type="molecule type" value="Genomic_DNA"/>
</dbReference>
<dbReference type="GO" id="GO:0006260">
    <property type="term" value="P:DNA replication"/>
    <property type="evidence" value="ECO:0007669"/>
    <property type="project" value="InterPro"/>
</dbReference>
<dbReference type="Gene3D" id="3.30.420.10">
    <property type="entry name" value="Ribonuclease H-like superfamily/Ribonuclease H"/>
    <property type="match status" value="1"/>
</dbReference>
<keyword evidence="4" id="KW-1185">Reference proteome</keyword>
<protein>
    <submittedName>
        <fullName evidence="3">DNA polymerase</fullName>
    </submittedName>
</protein>
<proteinExistence type="predicted"/>